<dbReference type="InterPro" id="IPR006680">
    <property type="entry name" value="Amidohydro-rel"/>
</dbReference>
<dbReference type="Pfam" id="PF04909">
    <property type="entry name" value="Amidohydro_2"/>
    <property type="match status" value="1"/>
</dbReference>
<keyword evidence="4" id="KW-1185">Reference proteome</keyword>
<dbReference type="EMBL" id="JAUKVY010000007">
    <property type="protein sequence ID" value="MDO1533102.1"/>
    <property type="molecule type" value="Genomic_DNA"/>
</dbReference>
<dbReference type="InterPro" id="IPR052350">
    <property type="entry name" value="Metallo-dep_Lactonases"/>
</dbReference>
<comment type="caution">
    <text evidence="3">The sequence shown here is derived from an EMBL/GenBank/DDBJ whole genome shotgun (WGS) entry which is preliminary data.</text>
</comment>
<comment type="similarity">
    <text evidence="1">Belongs to the metallo-dependent hydrolases superfamily.</text>
</comment>
<dbReference type="RefSeq" id="WP_301809288.1">
    <property type="nucleotide sequence ID" value="NZ_JAUJZH010000007.1"/>
</dbReference>
<feature type="domain" description="Amidohydrolase-related" evidence="2">
    <location>
        <begin position="3"/>
        <end position="277"/>
    </location>
</feature>
<dbReference type="Proteomes" id="UP001169027">
    <property type="component" value="Unassembled WGS sequence"/>
</dbReference>
<dbReference type="Gene3D" id="3.20.20.140">
    <property type="entry name" value="Metal-dependent hydrolases"/>
    <property type="match status" value="1"/>
</dbReference>
<dbReference type="PANTHER" id="PTHR43569">
    <property type="entry name" value="AMIDOHYDROLASE"/>
    <property type="match status" value="1"/>
</dbReference>
<evidence type="ECO:0000313" key="4">
    <source>
        <dbReference type="Proteomes" id="UP001169027"/>
    </source>
</evidence>
<evidence type="ECO:0000259" key="2">
    <source>
        <dbReference type="Pfam" id="PF04909"/>
    </source>
</evidence>
<sequence>MRIDAHQHYWSPAHGDYGWLADTPALHAIHRDFAPADLAPLLDRAGIDGTVLVQAAPSEAETWRLLALAAEPASRVRAVVGWTALDAADAPARIRRLAQQPLLRGLRPMLQDLPDPEWVLGDALLPAWAAMIEQGLVLDLLIRPHQIDAARRLALRHPGLAMVVDHGAKPAIAAGGFEPWAGDMARLAAETRVHCKLSGLATEAGPGWRVDALRPYVAHLLRHFGPARLMWGSDWPVLNLAGDYGRWQVACDEWLADLPAPERAGVWGTNAARFYGIK</sequence>
<evidence type="ECO:0000313" key="3">
    <source>
        <dbReference type="EMBL" id="MDO1533102.1"/>
    </source>
</evidence>
<accession>A0ABT8S4B5</accession>
<organism evidence="3 4">
    <name type="scientific">Variovorax ginsengisoli</name>
    <dbReference type="NCBI Taxonomy" id="363844"/>
    <lineage>
        <taxon>Bacteria</taxon>
        <taxon>Pseudomonadati</taxon>
        <taxon>Pseudomonadota</taxon>
        <taxon>Betaproteobacteria</taxon>
        <taxon>Burkholderiales</taxon>
        <taxon>Comamonadaceae</taxon>
        <taxon>Variovorax</taxon>
    </lineage>
</organism>
<reference evidence="3" key="1">
    <citation type="submission" date="2023-06" db="EMBL/GenBank/DDBJ databases">
        <authorList>
            <person name="Jiang Y."/>
            <person name="Liu Q."/>
        </authorList>
    </citation>
    <scope>NUCLEOTIDE SEQUENCE</scope>
    <source>
        <strain evidence="3">CGMCC 1.12090</strain>
    </source>
</reference>
<evidence type="ECO:0000256" key="1">
    <source>
        <dbReference type="ARBA" id="ARBA00038310"/>
    </source>
</evidence>
<gene>
    <name evidence="3" type="ORF">Q2T77_12455</name>
</gene>
<name>A0ABT8S4B5_9BURK</name>
<dbReference type="InterPro" id="IPR032466">
    <property type="entry name" value="Metal_Hydrolase"/>
</dbReference>
<dbReference type="SUPFAM" id="SSF51556">
    <property type="entry name" value="Metallo-dependent hydrolases"/>
    <property type="match status" value="1"/>
</dbReference>
<dbReference type="PANTHER" id="PTHR43569:SF2">
    <property type="entry name" value="AMIDOHYDROLASE-RELATED DOMAIN-CONTAINING PROTEIN"/>
    <property type="match status" value="1"/>
</dbReference>
<proteinExistence type="inferred from homology"/>
<protein>
    <submittedName>
        <fullName evidence="3">Amidohydrolase family protein</fullName>
    </submittedName>
</protein>